<dbReference type="Gene3D" id="3.90.1170.30">
    <property type="entry name" value="Pyrimidine nucleoside phosphorylase-like, C-terminal domain"/>
    <property type="match status" value="1"/>
</dbReference>
<dbReference type="InterPro" id="IPR036566">
    <property type="entry name" value="PYNP-like_C_sf"/>
</dbReference>
<dbReference type="SUPFAM" id="SSF54680">
    <property type="entry name" value="Pyrimidine nucleoside phosphorylase C-terminal domain"/>
    <property type="match status" value="1"/>
</dbReference>
<accession>A0A3S3TC43</accession>
<comment type="subunit">
    <text evidence="2 7">Homodimer.</text>
</comment>
<evidence type="ECO:0000256" key="3">
    <source>
        <dbReference type="ARBA" id="ARBA00011892"/>
    </source>
</evidence>
<dbReference type="HAMAP" id="MF_01628">
    <property type="entry name" value="Thymid_phosp"/>
    <property type="match status" value="1"/>
</dbReference>
<dbReference type="GO" id="GO:0006206">
    <property type="term" value="P:pyrimidine nucleobase metabolic process"/>
    <property type="evidence" value="ECO:0007669"/>
    <property type="project" value="InterPro"/>
</dbReference>
<dbReference type="PROSITE" id="PS00647">
    <property type="entry name" value="THYMID_PHOSPHORYLASE"/>
    <property type="match status" value="1"/>
</dbReference>
<dbReference type="InterPro" id="IPR017872">
    <property type="entry name" value="Pyrmidine_PPase_CS"/>
</dbReference>
<comment type="pathway">
    <text evidence="7">Pyrimidine metabolism; dTMP biosynthesis via salvage pathway; dTMP from thymine: step 1/2.</text>
</comment>
<evidence type="ECO:0000259" key="8">
    <source>
        <dbReference type="SMART" id="SM00941"/>
    </source>
</evidence>
<reference evidence="9 10" key="1">
    <citation type="submission" date="2019-01" db="EMBL/GenBank/DDBJ databases">
        <authorList>
            <person name="Chen W.-M."/>
        </authorList>
    </citation>
    <scope>NUCLEOTIDE SEQUENCE [LARGE SCALE GENOMIC DNA]</scope>
    <source>
        <strain evidence="9 10">CCP-18</strain>
    </source>
</reference>
<evidence type="ECO:0000256" key="1">
    <source>
        <dbReference type="ARBA" id="ARBA00006915"/>
    </source>
</evidence>
<dbReference type="NCBIfam" id="TIGR02643">
    <property type="entry name" value="T_phosphoryl"/>
    <property type="match status" value="1"/>
</dbReference>
<dbReference type="InterPro" id="IPR018090">
    <property type="entry name" value="Pyrmidine_PPas_bac/euk"/>
</dbReference>
<dbReference type="Pfam" id="PF07831">
    <property type="entry name" value="PYNP_C"/>
    <property type="match status" value="1"/>
</dbReference>
<dbReference type="GO" id="GO:0004645">
    <property type="term" value="F:1,4-alpha-oligoglucan phosphorylase activity"/>
    <property type="evidence" value="ECO:0007669"/>
    <property type="project" value="InterPro"/>
</dbReference>
<dbReference type="AlphaFoldDB" id="A0A3S3TC43"/>
<evidence type="ECO:0000256" key="5">
    <source>
        <dbReference type="ARBA" id="ARBA00022679"/>
    </source>
</evidence>
<dbReference type="SMART" id="SM00941">
    <property type="entry name" value="PYNP_C"/>
    <property type="match status" value="1"/>
</dbReference>
<proteinExistence type="inferred from homology"/>
<dbReference type="GO" id="GO:0005829">
    <property type="term" value="C:cytosol"/>
    <property type="evidence" value="ECO:0007669"/>
    <property type="project" value="TreeGrafter"/>
</dbReference>
<dbReference type="InterPro" id="IPR036320">
    <property type="entry name" value="Glycosyl_Trfase_fam3_N_dom_sf"/>
</dbReference>
<dbReference type="GO" id="GO:0046104">
    <property type="term" value="P:thymidine metabolic process"/>
    <property type="evidence" value="ECO:0007669"/>
    <property type="project" value="UniProtKB-UniRule"/>
</dbReference>
<evidence type="ECO:0000256" key="4">
    <source>
        <dbReference type="ARBA" id="ARBA00022676"/>
    </source>
</evidence>
<evidence type="ECO:0000256" key="6">
    <source>
        <dbReference type="ARBA" id="ARBA00048550"/>
    </source>
</evidence>
<comment type="caution">
    <text evidence="9">The sequence shown here is derived from an EMBL/GenBank/DDBJ whole genome shotgun (WGS) entry which is preliminary data.</text>
</comment>
<dbReference type="GO" id="GO:0009032">
    <property type="term" value="F:thymidine phosphorylase activity"/>
    <property type="evidence" value="ECO:0007669"/>
    <property type="project" value="UniProtKB-UniRule"/>
</dbReference>
<gene>
    <name evidence="7 9" type="primary">deoA</name>
    <name evidence="9" type="ORF">EOD73_01685</name>
</gene>
<comment type="function">
    <text evidence="7">The enzymes which catalyze the reversible phosphorolysis of pyrimidine nucleosides are involved in the degradation of these compounds and in their utilization as carbon and energy sources, or in the rescue of pyrimidine bases for nucleotide synthesis.</text>
</comment>
<evidence type="ECO:0000313" key="10">
    <source>
        <dbReference type="Proteomes" id="UP000288587"/>
    </source>
</evidence>
<organism evidence="9 10">
    <name type="scientific">Inhella crocodyli</name>
    <dbReference type="NCBI Taxonomy" id="2499851"/>
    <lineage>
        <taxon>Bacteria</taxon>
        <taxon>Pseudomonadati</taxon>
        <taxon>Pseudomonadota</taxon>
        <taxon>Betaproteobacteria</taxon>
        <taxon>Burkholderiales</taxon>
        <taxon>Sphaerotilaceae</taxon>
        <taxon>Inhella</taxon>
    </lineage>
</organism>
<dbReference type="InterPro" id="IPR000312">
    <property type="entry name" value="Glycosyl_Trfase_fam3"/>
</dbReference>
<keyword evidence="10" id="KW-1185">Reference proteome</keyword>
<sequence length="436" mass="44666">MLAQEIIRTKRQGGALSVPQIEAFVRGLTDGGWSEGQVAALGMAIFLKGMGRDEAVALTRAMRDSGRVMHWPDMPGPVVDKHSTGGVGDKISLMLGPLVAACGGYVPMIAGRGLGHTGGTVDKLESIAGYQTRPDAARFDATVRRLGCAIIGQTADLAPADKRFYATRDVTATVESVPLITASILSKKLAAGLQALVMDVKVGNGAFADTPAMARELADSIVAVGNGAGMRTRALITDMNQVLGHTAGNALEVLEAIDYLKGVNVEPRQHAITLALCSQMLVLGGLAADEGEAQAKLQAALDSGAAAEKFARMVAALGGPADLLERPGQHLALGPVQKPVPALRAGVLAGQDTRAIGIAVIELGGGRRVASDPVDPRVGFAAVRPLGSTVQAGEALAVVHAADEAAADRAIAAYQAACQIAEQAPVATPLIAEVLG</sequence>
<dbReference type="NCBIfam" id="NF004490">
    <property type="entry name" value="PRK05820.1"/>
    <property type="match status" value="1"/>
</dbReference>
<dbReference type="InterPro" id="IPR000053">
    <property type="entry name" value="Thymidine/pyrmidine_PPase"/>
</dbReference>
<dbReference type="FunFam" id="3.40.1030.10:FF:000001">
    <property type="entry name" value="Thymidine phosphorylase"/>
    <property type="match status" value="1"/>
</dbReference>
<dbReference type="EMBL" id="SACM01000001">
    <property type="protein sequence ID" value="RVT87760.1"/>
    <property type="molecule type" value="Genomic_DNA"/>
</dbReference>
<dbReference type="InterPro" id="IPR013465">
    <property type="entry name" value="Thymidine_Pase"/>
</dbReference>
<comment type="catalytic activity">
    <reaction evidence="6 7">
        <text>thymidine + phosphate = 2-deoxy-alpha-D-ribose 1-phosphate + thymine</text>
        <dbReference type="Rhea" id="RHEA:16037"/>
        <dbReference type="ChEBI" id="CHEBI:17748"/>
        <dbReference type="ChEBI" id="CHEBI:17821"/>
        <dbReference type="ChEBI" id="CHEBI:43474"/>
        <dbReference type="ChEBI" id="CHEBI:57259"/>
        <dbReference type="EC" id="2.4.2.4"/>
    </reaction>
</comment>
<dbReference type="InterPro" id="IPR035902">
    <property type="entry name" value="Nuc_phospho_transferase"/>
</dbReference>
<name>A0A3S3TC43_9BURK</name>
<evidence type="ECO:0000256" key="2">
    <source>
        <dbReference type="ARBA" id="ARBA00011738"/>
    </source>
</evidence>
<dbReference type="Pfam" id="PF00591">
    <property type="entry name" value="Glycos_transf_3"/>
    <property type="match status" value="1"/>
</dbReference>
<dbReference type="InterPro" id="IPR013102">
    <property type="entry name" value="PYNP_C"/>
</dbReference>
<keyword evidence="4 7" id="KW-0328">Glycosyltransferase</keyword>
<comment type="similarity">
    <text evidence="1 7">Belongs to the thymidine/pyrimidine-nucleoside phosphorylase family.</text>
</comment>
<protein>
    <recommendedName>
        <fullName evidence="3 7">Thymidine phosphorylase</fullName>
        <ecNumber evidence="3 7">2.4.2.4</ecNumber>
    </recommendedName>
    <alternativeName>
        <fullName evidence="7">TdRPase</fullName>
    </alternativeName>
</protein>
<dbReference type="EC" id="2.4.2.4" evidence="3 7"/>
<dbReference type="NCBIfam" id="TIGR02644">
    <property type="entry name" value="Y_phosphoryl"/>
    <property type="match status" value="1"/>
</dbReference>
<dbReference type="UniPathway" id="UPA00578">
    <property type="reaction ID" value="UER00638"/>
</dbReference>
<keyword evidence="5 7" id="KW-0808">Transferase</keyword>
<dbReference type="PIRSF" id="PIRSF000478">
    <property type="entry name" value="TP_PyNP"/>
    <property type="match status" value="1"/>
</dbReference>
<dbReference type="Gene3D" id="3.40.1030.10">
    <property type="entry name" value="Nucleoside phosphorylase/phosphoribosyltransferase catalytic domain"/>
    <property type="match status" value="1"/>
</dbReference>
<dbReference type="SUPFAM" id="SSF52418">
    <property type="entry name" value="Nucleoside phosphorylase/phosphoribosyltransferase catalytic domain"/>
    <property type="match status" value="1"/>
</dbReference>
<evidence type="ECO:0000313" key="9">
    <source>
        <dbReference type="EMBL" id="RVT87760.1"/>
    </source>
</evidence>
<dbReference type="OrthoDB" id="9763887at2"/>
<dbReference type="Proteomes" id="UP000288587">
    <property type="component" value="Unassembled WGS sequence"/>
</dbReference>
<dbReference type="SUPFAM" id="SSF47648">
    <property type="entry name" value="Nucleoside phosphorylase/phosphoribosyltransferase N-terminal domain"/>
    <property type="match status" value="1"/>
</dbReference>
<dbReference type="Pfam" id="PF02885">
    <property type="entry name" value="Glycos_trans_3N"/>
    <property type="match status" value="1"/>
</dbReference>
<dbReference type="Gene3D" id="1.20.970.10">
    <property type="entry name" value="Transferase, Pyrimidine Nucleoside Phosphorylase, Chain C"/>
    <property type="match status" value="1"/>
</dbReference>
<dbReference type="PANTHER" id="PTHR10515">
    <property type="entry name" value="THYMIDINE PHOSPHORYLASE"/>
    <property type="match status" value="1"/>
</dbReference>
<dbReference type="RefSeq" id="WP_127680261.1">
    <property type="nucleotide sequence ID" value="NZ_SACM01000001.1"/>
</dbReference>
<evidence type="ECO:0000256" key="7">
    <source>
        <dbReference type="HAMAP-Rule" id="MF_01628"/>
    </source>
</evidence>
<dbReference type="InterPro" id="IPR017459">
    <property type="entry name" value="Glycosyl_Trfase_fam3_N_dom"/>
</dbReference>
<feature type="domain" description="Pyrimidine nucleoside phosphorylase C-terminal" evidence="8">
    <location>
        <begin position="347"/>
        <end position="421"/>
    </location>
</feature>
<dbReference type="PANTHER" id="PTHR10515:SF0">
    <property type="entry name" value="THYMIDINE PHOSPHORYLASE"/>
    <property type="match status" value="1"/>
</dbReference>